<gene>
    <name evidence="3" type="ORF">EG327_010718</name>
    <name evidence="2" type="ORF">EG328_008490</name>
</gene>
<dbReference type="Proteomes" id="UP000447873">
    <property type="component" value="Unassembled WGS sequence"/>
</dbReference>
<dbReference type="AlphaFoldDB" id="A0A8H3YN56"/>
<comment type="caution">
    <text evidence="2">The sequence shown here is derived from an EMBL/GenBank/DDBJ whole genome shotgun (WGS) entry which is preliminary data.</text>
</comment>
<evidence type="ECO:0000313" key="5">
    <source>
        <dbReference type="Proteomes" id="UP000490939"/>
    </source>
</evidence>
<dbReference type="Proteomes" id="UP000490939">
    <property type="component" value="Unassembled WGS sequence"/>
</dbReference>
<evidence type="ECO:0000313" key="3">
    <source>
        <dbReference type="EMBL" id="KAE9969222.1"/>
    </source>
</evidence>
<sequence>MLIRQLRPWRPNSCRPRILPQTLPRAPLCANRFFHYQRPVKVSQASVLFESSRHATPDNLIASIEPISPCTSIEGIEDSYEQAILLFTPSFAQALAYDPQFLPKVLNRLFERLPDFYQHGPGTRSLRVAVAVVDRLPMRNTLREKKAPNLTDHGSEGVSYVVSAIPELGLTSETPAFTRSSLDEAKTLSLLIGDAQESEVLGAPESETSTVPVNMQKIETTKKYNIEVQVPLASTVFQAGQSSILSLSSWAWRNADGRYILEQKSTESPSHVSFKFPFAHTSFINTPLIPLTPPRKIVAGMGNVIRQVERDTEYITASQELEPAVSSYFTAKDLPPSAVNAWALIIPGDLYLKMESEIHASRHYAWLRTGTNSLGAQDLHELWQREPSFAPHRWFNLFRDGARLHRVLSGGGGWGKKAGLISLDPDSSFRKAPSTELGSIFADGGLLEAHEGMLGNAAKVGDLVQFYICPPNTRAHSPPNTNADLPPRVRNGMRLEVGTLPSTIDTMPYAKETEDGDGTLALGHVVQHLFGFMSEKGVSIARVKLNADLSWSTSSRTKISVPFSRLQFRGKTINLLFTSFQGKITPIQNEELFSKSNKIRPHDWRPSDYPTRQRKKWRQKLKQRRLENPVSKPLGAEEQLLHTIHFLQVTIGRIRSMQICKPIAWADRFRRLNAQLANLSGSRKQAEELPIRHAQPSGRVQRRAAWFERVRRRGAQKYAEELRRRRAERLVDLRRHAALPDDFDYGSFIAGGPIIAKSAVANKSSLARREGKDSSTASRRVRIRKLMSSLARRKGKDSSTASQRVRIRKLMSSMLRKVKTDPRYPIPARVVSESTRASWTSLQRRRARGNAAVKMRRRYEESLDTVLIRKHFRLDPVAAKEVRSWDKLWLGQGAGREKKVETAEMKAKRKENEEEEKKELLEKVRELLKGF</sequence>
<dbReference type="OrthoDB" id="1744869at2759"/>
<proteinExistence type="predicted"/>
<evidence type="ECO:0000256" key="1">
    <source>
        <dbReference type="SAM" id="Coils"/>
    </source>
</evidence>
<accession>A0A8H3YN56</accession>
<name>A0A8H3YN56_VENIN</name>
<keyword evidence="5" id="KW-1185">Reference proteome</keyword>
<evidence type="ECO:0000313" key="4">
    <source>
        <dbReference type="Proteomes" id="UP000447873"/>
    </source>
</evidence>
<keyword evidence="1" id="KW-0175">Coiled coil</keyword>
<dbReference type="EMBL" id="WNWS01000481">
    <property type="protein sequence ID" value="KAE9967000.1"/>
    <property type="molecule type" value="Genomic_DNA"/>
</dbReference>
<organism evidence="2 4">
    <name type="scientific">Venturia inaequalis</name>
    <name type="common">Apple scab fungus</name>
    <dbReference type="NCBI Taxonomy" id="5025"/>
    <lineage>
        <taxon>Eukaryota</taxon>
        <taxon>Fungi</taxon>
        <taxon>Dikarya</taxon>
        <taxon>Ascomycota</taxon>
        <taxon>Pezizomycotina</taxon>
        <taxon>Dothideomycetes</taxon>
        <taxon>Pleosporomycetidae</taxon>
        <taxon>Venturiales</taxon>
        <taxon>Venturiaceae</taxon>
        <taxon>Venturia</taxon>
    </lineage>
</organism>
<evidence type="ECO:0000313" key="2">
    <source>
        <dbReference type="EMBL" id="KAE9967000.1"/>
    </source>
</evidence>
<feature type="coiled-coil region" evidence="1">
    <location>
        <begin position="898"/>
        <end position="930"/>
    </location>
</feature>
<protein>
    <submittedName>
        <fullName evidence="2">Uncharacterized protein</fullName>
    </submittedName>
</protein>
<dbReference type="EMBL" id="WNWR01000787">
    <property type="protein sequence ID" value="KAE9969222.1"/>
    <property type="molecule type" value="Genomic_DNA"/>
</dbReference>
<reference evidence="2 4" key="1">
    <citation type="submission" date="2018-12" db="EMBL/GenBank/DDBJ databases">
        <title>Venturia inaequalis Genome Resource.</title>
        <authorList>
            <person name="Lichtner F.J."/>
        </authorList>
    </citation>
    <scope>NUCLEOTIDE SEQUENCE [LARGE SCALE GENOMIC DNA]</scope>
    <source>
        <strain evidence="2 4">120213</strain>
        <strain evidence="3 5">DMI_063113</strain>
    </source>
</reference>